<dbReference type="STRING" id="1515439.SAMN06265784_108206"/>
<sequence length="102" mass="11454">MKFLLDSLQILPTESWLAFTRSVTARALEFGVRRATTPYTPEPRGLLYVAASTLSYHTSGYMSCTHEVIDALAAARVRLRAAENIVLGKELELYFDVAFKVR</sequence>
<name>A0A1X7LRR5_9BURK</name>
<accession>A0A1X7LRR5</accession>
<reference evidence="2" key="1">
    <citation type="submission" date="2017-04" db="EMBL/GenBank/DDBJ databases">
        <authorList>
            <person name="Varghese N."/>
            <person name="Submissions S."/>
        </authorList>
    </citation>
    <scope>NUCLEOTIDE SEQUENCE [LARGE SCALE GENOMIC DNA]</scope>
    <source>
        <strain evidence="2">LMG 29540</strain>
    </source>
</reference>
<evidence type="ECO:0000313" key="1">
    <source>
        <dbReference type="EMBL" id="SMG56515.1"/>
    </source>
</evidence>
<dbReference type="AlphaFoldDB" id="A0A1X7LRR5"/>
<organism evidence="1 2">
    <name type="scientific">Paraburkholderia susongensis</name>
    <dbReference type="NCBI Taxonomy" id="1515439"/>
    <lineage>
        <taxon>Bacteria</taxon>
        <taxon>Pseudomonadati</taxon>
        <taxon>Pseudomonadota</taxon>
        <taxon>Betaproteobacteria</taxon>
        <taxon>Burkholderiales</taxon>
        <taxon>Burkholderiaceae</taxon>
        <taxon>Paraburkholderia</taxon>
    </lineage>
</organism>
<gene>
    <name evidence="1" type="ORF">SAMN06265784_108206</name>
</gene>
<dbReference type="EMBL" id="FXAT01000008">
    <property type="protein sequence ID" value="SMG56515.1"/>
    <property type="molecule type" value="Genomic_DNA"/>
</dbReference>
<protein>
    <submittedName>
        <fullName evidence="1">Uncharacterized protein</fullName>
    </submittedName>
</protein>
<keyword evidence="2" id="KW-1185">Reference proteome</keyword>
<proteinExistence type="predicted"/>
<dbReference type="Proteomes" id="UP000193228">
    <property type="component" value="Unassembled WGS sequence"/>
</dbReference>
<evidence type="ECO:0000313" key="2">
    <source>
        <dbReference type="Proteomes" id="UP000193228"/>
    </source>
</evidence>
<dbReference type="RefSeq" id="WP_085487445.1">
    <property type="nucleotide sequence ID" value="NZ_FXAT01000008.1"/>
</dbReference>